<dbReference type="InterPro" id="IPR051446">
    <property type="entry name" value="HTH_trans_reg/aminotransferase"/>
</dbReference>
<dbReference type="Gene3D" id="1.10.10.10">
    <property type="entry name" value="Winged helix-like DNA-binding domain superfamily/Winged helix DNA-binding domain"/>
    <property type="match status" value="1"/>
</dbReference>
<dbReference type="PANTHER" id="PTHR46577">
    <property type="entry name" value="HTH-TYPE TRANSCRIPTIONAL REGULATORY PROTEIN GABR"/>
    <property type="match status" value="1"/>
</dbReference>
<dbReference type="InterPro" id="IPR036390">
    <property type="entry name" value="WH_DNA-bd_sf"/>
</dbReference>
<dbReference type="InterPro" id="IPR000524">
    <property type="entry name" value="Tscrpt_reg_HTH_GntR"/>
</dbReference>
<feature type="domain" description="HTH gntR-type" evidence="6">
    <location>
        <begin position="13"/>
        <end position="81"/>
    </location>
</feature>
<keyword evidence="7" id="KW-0032">Aminotransferase</keyword>
<sequence length="492" mass="55951">MTIFESNNTNSDIPKYLQLAEAIRNTIRNGKLLAKDNLPSVKSISQDMHINRHTVMKAFAELIAEGWIESKQRVGYTVVANLPIEQSQSSSNVTTRQRSFDFRLVRNGIKLTDYPAEQFTYNFSGGQPDLSLFPFNEFKRHMSAVLARPQTSQLSYGESAGTPELIEQIKIYLRKSRAITNREVVVTNGSQEAMYILAQLLLKPGDKVAVEGINYPPAMSIFKNAGAELVCIQQDEQGLLPEDLAVKISQGNIRLIYLTPLHQYPTAVTLSVSRRMKIYQLACQHKIPIIEDDYDHEFHYRCQPLPPMASEDPQQLVIYMSTFSKIMFPGARIGLVAVNKKLAKAITEYRLLICHKSNVLMQSALAKWMQDGGFERHLRRITRTNLHRRDHAISLLHSYGCFEFEIPDGGMALWVKLKQVNLKQNTVTDSKISASQLSEQAKKCNIRIQHESQYQLIAENNQDRYIRIGYAGMHEDKFAKGIELLFGIIQSQ</sequence>
<dbReference type="InterPro" id="IPR036388">
    <property type="entry name" value="WH-like_DNA-bd_sf"/>
</dbReference>
<dbReference type="RefSeq" id="WP_235310279.1">
    <property type="nucleotide sequence ID" value="NZ_JAKGAS010000001.1"/>
</dbReference>
<dbReference type="CDD" id="cd07377">
    <property type="entry name" value="WHTH_GntR"/>
    <property type="match status" value="1"/>
</dbReference>
<proteinExistence type="inferred from homology"/>
<dbReference type="InterPro" id="IPR004839">
    <property type="entry name" value="Aminotransferase_I/II_large"/>
</dbReference>
<dbReference type="PANTHER" id="PTHR46577:SF1">
    <property type="entry name" value="HTH-TYPE TRANSCRIPTIONAL REGULATORY PROTEIN GABR"/>
    <property type="match status" value="1"/>
</dbReference>
<dbReference type="EMBL" id="JAKGAS010000001">
    <property type="protein sequence ID" value="MCF2946757.1"/>
    <property type="molecule type" value="Genomic_DNA"/>
</dbReference>
<gene>
    <name evidence="7" type="ORF">L0668_01450</name>
</gene>
<dbReference type="InterPro" id="IPR015421">
    <property type="entry name" value="PyrdxlP-dep_Trfase_major"/>
</dbReference>
<protein>
    <submittedName>
        <fullName evidence="7">PLP-dependent aminotransferase family protein</fullName>
    </submittedName>
</protein>
<dbReference type="SMART" id="SM00345">
    <property type="entry name" value="HTH_GNTR"/>
    <property type="match status" value="1"/>
</dbReference>
<evidence type="ECO:0000313" key="8">
    <source>
        <dbReference type="Proteomes" id="UP001521137"/>
    </source>
</evidence>
<evidence type="ECO:0000256" key="3">
    <source>
        <dbReference type="ARBA" id="ARBA00023015"/>
    </source>
</evidence>
<dbReference type="GO" id="GO:0008483">
    <property type="term" value="F:transaminase activity"/>
    <property type="evidence" value="ECO:0007669"/>
    <property type="project" value="UniProtKB-KW"/>
</dbReference>
<dbReference type="Pfam" id="PF00155">
    <property type="entry name" value="Aminotran_1_2"/>
    <property type="match status" value="1"/>
</dbReference>
<evidence type="ECO:0000256" key="4">
    <source>
        <dbReference type="ARBA" id="ARBA00023125"/>
    </source>
</evidence>
<evidence type="ECO:0000256" key="2">
    <source>
        <dbReference type="ARBA" id="ARBA00022898"/>
    </source>
</evidence>
<dbReference type="SUPFAM" id="SSF53383">
    <property type="entry name" value="PLP-dependent transferases"/>
    <property type="match status" value="1"/>
</dbReference>
<comment type="similarity">
    <text evidence="1">In the C-terminal section; belongs to the class-I pyridoxal-phosphate-dependent aminotransferase family.</text>
</comment>
<keyword evidence="2" id="KW-0663">Pyridoxal phosphate</keyword>
<dbReference type="PROSITE" id="PS50949">
    <property type="entry name" value="HTH_GNTR"/>
    <property type="match status" value="1"/>
</dbReference>
<keyword evidence="4" id="KW-0238">DNA-binding</keyword>
<keyword evidence="5" id="KW-0804">Transcription</keyword>
<keyword evidence="7" id="KW-0808">Transferase</keyword>
<evidence type="ECO:0000256" key="1">
    <source>
        <dbReference type="ARBA" id="ARBA00005384"/>
    </source>
</evidence>
<dbReference type="Pfam" id="PF00392">
    <property type="entry name" value="GntR"/>
    <property type="match status" value="1"/>
</dbReference>
<dbReference type="InterPro" id="IPR015424">
    <property type="entry name" value="PyrdxlP-dep_Trfase"/>
</dbReference>
<accession>A0ABS9D2Q0</accession>
<evidence type="ECO:0000313" key="7">
    <source>
        <dbReference type="EMBL" id="MCF2946757.1"/>
    </source>
</evidence>
<dbReference type="Proteomes" id="UP001521137">
    <property type="component" value="Unassembled WGS sequence"/>
</dbReference>
<keyword evidence="8" id="KW-1185">Reference proteome</keyword>
<reference evidence="7 8" key="1">
    <citation type="submission" date="2022-01" db="EMBL/GenBank/DDBJ databases">
        <title>Paraglaciecola sp. G1-23.</title>
        <authorList>
            <person name="Jin M.S."/>
            <person name="Han D.M."/>
            <person name="Kim H.M."/>
            <person name="Jeon C.O."/>
        </authorList>
    </citation>
    <scope>NUCLEOTIDE SEQUENCE [LARGE SCALE GENOMIC DNA]</scope>
    <source>
        <strain evidence="7 8">G1-23</strain>
    </source>
</reference>
<organism evidence="7 8">
    <name type="scientific">Paraglaciecola algarum</name>
    <dbReference type="NCBI Taxonomy" id="3050085"/>
    <lineage>
        <taxon>Bacteria</taxon>
        <taxon>Pseudomonadati</taxon>
        <taxon>Pseudomonadota</taxon>
        <taxon>Gammaproteobacteria</taxon>
        <taxon>Alteromonadales</taxon>
        <taxon>Alteromonadaceae</taxon>
        <taxon>Paraglaciecola</taxon>
    </lineage>
</organism>
<comment type="caution">
    <text evidence="7">The sequence shown here is derived from an EMBL/GenBank/DDBJ whole genome shotgun (WGS) entry which is preliminary data.</text>
</comment>
<keyword evidence="3" id="KW-0805">Transcription regulation</keyword>
<dbReference type="Gene3D" id="3.40.640.10">
    <property type="entry name" value="Type I PLP-dependent aspartate aminotransferase-like (Major domain)"/>
    <property type="match status" value="1"/>
</dbReference>
<dbReference type="SUPFAM" id="SSF46785">
    <property type="entry name" value="Winged helix' DNA-binding domain"/>
    <property type="match status" value="1"/>
</dbReference>
<name>A0ABS9D2Q0_9ALTE</name>
<evidence type="ECO:0000259" key="6">
    <source>
        <dbReference type="PROSITE" id="PS50949"/>
    </source>
</evidence>
<evidence type="ECO:0000256" key="5">
    <source>
        <dbReference type="ARBA" id="ARBA00023163"/>
    </source>
</evidence>
<dbReference type="CDD" id="cd00609">
    <property type="entry name" value="AAT_like"/>
    <property type="match status" value="1"/>
</dbReference>